<accession>A0A347VRT2</accession>
<dbReference type="STRING" id="1548018.LS64_11500"/>
<evidence type="ECO:0008006" key="5">
    <source>
        <dbReference type="Google" id="ProtNLM"/>
    </source>
</evidence>
<gene>
    <name evidence="1" type="ORF">DCO61_02350</name>
    <name evidence="2" type="ORF">LS64_008445</name>
</gene>
<evidence type="ECO:0000313" key="1">
    <source>
        <dbReference type="EMBL" id="MWV68894.1"/>
    </source>
</evidence>
<reference evidence="2" key="3">
    <citation type="submission" date="2018-04" db="EMBL/GenBank/DDBJ databases">
        <authorList>
            <person name="Sheh A."/>
            <person name="Shen Z."/>
            <person name="Mannion A.J."/>
            <person name="Fox J.G."/>
        </authorList>
    </citation>
    <scope>NUCLEOTIDE SEQUENCE</scope>
    <source>
        <strain evidence="2">MIT 97-6194</strain>
    </source>
</reference>
<dbReference type="EMBL" id="JRMP02000013">
    <property type="protein sequence ID" value="TLD93646.1"/>
    <property type="molecule type" value="Genomic_DNA"/>
</dbReference>
<protein>
    <recommendedName>
        <fullName evidence="5">FCP1 homology domain-containing protein</fullName>
    </recommendedName>
</protein>
<dbReference type="InterPro" id="IPR023214">
    <property type="entry name" value="HAD_sf"/>
</dbReference>
<dbReference type="AlphaFoldDB" id="A0A347VRT2"/>
<reference evidence="2 3" key="2">
    <citation type="journal article" date="2016" name="Infect. Immun.">
        <title>Helicobacter saguini, a Novel Helicobacter Isolated from Cotton-Top Tamarins with Ulcerative Colitis, Has Proinflammatory Properties and Induces Typhlocolitis and Dysplasia in Gnotobiotic IL-10-/- Mice.</title>
        <authorList>
            <person name="Shen Z."/>
            <person name="Mannion A."/>
            <person name="Whary M.T."/>
            <person name="Muthupalani S."/>
            <person name="Sheh A."/>
            <person name="Feng Y."/>
            <person name="Gong G."/>
            <person name="Vandamme P."/>
            <person name="Holcombe H.R."/>
            <person name="Paster B.J."/>
            <person name="Fox J.G."/>
        </authorList>
    </citation>
    <scope>NUCLEOTIDE SEQUENCE [LARGE SCALE GENOMIC DNA]</scope>
    <source>
        <strain evidence="2 3">MIT 97-6194</strain>
    </source>
</reference>
<dbReference type="InterPro" id="IPR036412">
    <property type="entry name" value="HAD-like_sf"/>
</dbReference>
<dbReference type="EMBL" id="QBIU01000001">
    <property type="protein sequence ID" value="MWV68894.1"/>
    <property type="molecule type" value="Genomic_DNA"/>
</dbReference>
<name>A0A347VRT2_9HELI</name>
<dbReference type="Gene3D" id="3.40.50.1000">
    <property type="entry name" value="HAD superfamily/HAD-like"/>
    <property type="match status" value="1"/>
</dbReference>
<evidence type="ECO:0000313" key="4">
    <source>
        <dbReference type="Proteomes" id="UP000477070"/>
    </source>
</evidence>
<evidence type="ECO:0000313" key="2">
    <source>
        <dbReference type="EMBL" id="TLD93646.1"/>
    </source>
</evidence>
<dbReference type="OrthoDB" id="5325692at2"/>
<proteinExistence type="predicted"/>
<dbReference type="SUPFAM" id="SSF56784">
    <property type="entry name" value="HAD-like"/>
    <property type="match status" value="1"/>
</dbReference>
<organism evidence="2 3">
    <name type="scientific">Helicobacter saguini</name>
    <dbReference type="NCBI Taxonomy" id="1548018"/>
    <lineage>
        <taxon>Bacteria</taxon>
        <taxon>Pseudomonadati</taxon>
        <taxon>Campylobacterota</taxon>
        <taxon>Epsilonproteobacteria</taxon>
        <taxon>Campylobacterales</taxon>
        <taxon>Helicobacteraceae</taxon>
        <taxon>Helicobacter</taxon>
    </lineage>
</organism>
<evidence type="ECO:0000313" key="3">
    <source>
        <dbReference type="Proteomes" id="UP000029714"/>
    </source>
</evidence>
<reference evidence="2 3" key="1">
    <citation type="journal article" date="2014" name="Genome Announc.">
        <title>Draft genome sequences of eight enterohepatic helicobacter species isolated from both laboratory and wild rodents.</title>
        <authorList>
            <person name="Sheh A."/>
            <person name="Shen Z."/>
            <person name="Fox J.G."/>
        </authorList>
    </citation>
    <scope>NUCLEOTIDE SEQUENCE [LARGE SCALE GENOMIC DNA]</scope>
    <source>
        <strain evidence="2 3">MIT 97-6194</strain>
    </source>
</reference>
<dbReference type="RefSeq" id="WP_034573199.1">
    <property type="nucleotide sequence ID" value="NZ_JRMP02000013.1"/>
</dbReference>
<comment type="caution">
    <text evidence="2">The sequence shown here is derived from an EMBL/GenBank/DDBJ whole genome shotgun (WGS) entry which is preliminary data.</text>
</comment>
<keyword evidence="3" id="KW-1185">Reference proteome</keyword>
<reference evidence="1 4" key="4">
    <citation type="submission" date="2019-12" db="EMBL/GenBank/DDBJ databases">
        <title>Multi-Generational Helicobacter saguini Isolates.</title>
        <authorList>
            <person name="Mannion A."/>
            <person name="Shen Z."/>
            <person name="Fox J.G."/>
        </authorList>
    </citation>
    <scope>NUCLEOTIDE SEQUENCE [LARGE SCALE GENOMIC DNA]</scope>
    <source>
        <strain evidence="1">16-048</strain>
        <strain evidence="4">16-048 (F4)</strain>
    </source>
</reference>
<sequence length="120" mass="13706">MTLSNLPKTWLIDVDGTIVRHNGHKFGGDILLDGVREFFAKIPQNDKIILLTSRLKSEIPALESFLKSQNIRFDCIISDLPFGERILINDNKPSGLICGYVINKKRDEHLQIEFKIDNDL</sequence>
<dbReference type="Proteomes" id="UP000029714">
    <property type="component" value="Unassembled WGS sequence"/>
</dbReference>
<dbReference type="Proteomes" id="UP000477070">
    <property type="component" value="Unassembled WGS sequence"/>
</dbReference>